<name>A0A2A9MAX7_BESBE</name>
<accession>A0A2A9MAX7</accession>
<comment type="caution">
    <text evidence="3">The sequence shown here is derived from an EMBL/GenBank/DDBJ whole genome shotgun (WGS) entry which is preliminary data.</text>
</comment>
<feature type="compositionally biased region" description="Basic and acidic residues" evidence="1">
    <location>
        <begin position="131"/>
        <end position="148"/>
    </location>
</feature>
<protein>
    <recommendedName>
        <fullName evidence="5">Transmembrane protein</fullName>
    </recommendedName>
</protein>
<keyword evidence="4" id="KW-1185">Reference proteome</keyword>
<feature type="signal peptide" evidence="2">
    <location>
        <begin position="1"/>
        <end position="19"/>
    </location>
</feature>
<dbReference type="Proteomes" id="UP000224006">
    <property type="component" value="Chromosome X"/>
</dbReference>
<sequence length="1448" mass="160643">MRALGLLSAAGRGLTIATACGLLWSQLPGTVDTLFDLTLPHLNKTVVEAEGSSFLSQDDKGMSSGPHDSALRGNGVLFTDAAVHHHLRQDFSDGISQNGIAPDIAAPLEGLASPGEETGMSGGSKSVEVAPHADRELPLDEASSERRASALSPHEASRESGKQAEGRSDTLPSTESILLQTEGLPFLLSATMRGERQTPALAAFRLSQEAERWARLSAEAQTFIKKRFLTLPIRGISTFIGLGGYFGFAGLVTVAAFPFRALHYIFESAFKAFMRNRKGREMAQRTVRAAERSEAQEFFSREVQNGVEVDLKMKLLHRLTREIRLRSNEDFSVPWKNVPEAALIQRLRQLNTFYQEKIKGSKEFSDMFPPPSRWRTKLFRFVFRRRTHKKNEDILFLAFVNAVKDSTFKTSTNQLQEPDADAASSIIHLLLQSMDLVAKGVFSDAEAFLSANPEYVGEDAVAASATHIANHVIGMRYELVALMQQLVKSSQEIEDYVQDTQRRASDAFALATDAKSAYPTLWAFASQVLAASMNNLFQHPVKGVLLTPIEILQACRGVEQLDAAELHRGRRVPLDTNRGYWVYVYRQPNDDSAGLKHRCVNSPLTLVGEPNFFVRPQKTGEQQATIPTVFAMSDFRRVAGNFIVESILEPRVVVNRLIQVTPAHVFNAMASTAINRHTREMAMRMGYAVIGPLPLGWGTYSSWRKWIKEHLTIVPLCVATQLNIEETPADIATLRDLSMRDAQHVFERCGFTVPKPKLSDTLFGSSTVSFLTGLRRIKISRGPRAATKQIREFIWKQLALYLIADTTPEPKRSQYVSDATEFFVSDPMARYLNRSFAEAINELAIKAYVLPQARQRNEVLYRNLNAASKRAAKPLPVPAVGDLPLRTIAGGISAWKAEMEQAIKKTVDPVADRVVFDVPAENYIQACNALKNLSSTKQEDPVVVASTLRLFGFEGRPIAGDLECAAPERSDSGTGNRRYPAEDFTVIGMNSTSEPTKLDPSLLFYVAMDRALLKLDKAEYLPFLLGELASSRPTLFQAGSLLLRIDQNTIVSSVAEDIRAAARGYRPHAATKTYDRMKRLFMTYFDFRIEGFRHKNGRDCFRGRKEPFAETGTWTGDYSLHEVSRSSDGGVAPRSSLQLATDCDFLASMNIEHVARKSLTELATTGTSTVLFNDTLTDTELMELSKTDARFAATPLLESHGDDPVGLFRDMRLLQHYPKILSQARSFLERYNREEPAALEGLRQYLTRFLRTDSQENFFKGFETVSILQLLWDLNGVTPDDKGPPNTIRRRLPLTLLQGSLGRSQTFPFADWLSFPVAEEQPLPDGSVAHMALEEYYRERTADRTLTGTVSLATCFSRGSQAPIKCATLFCAAEPLYDAPVTGTMALLAGGGTPIVKLLKWFQYVYAHAAVQGAVSSAAEKEIEPPWDAPKQPADSDMLLAPADARTG</sequence>
<evidence type="ECO:0000313" key="3">
    <source>
        <dbReference type="EMBL" id="PFH32530.1"/>
    </source>
</evidence>
<feature type="region of interest" description="Disordered" evidence="1">
    <location>
        <begin position="1420"/>
        <end position="1448"/>
    </location>
</feature>
<dbReference type="GeneID" id="40306909"/>
<dbReference type="KEGG" id="bbes:BESB_018480"/>
<organism evidence="3 4">
    <name type="scientific">Besnoitia besnoiti</name>
    <name type="common">Apicomplexan protozoan</name>
    <dbReference type="NCBI Taxonomy" id="94643"/>
    <lineage>
        <taxon>Eukaryota</taxon>
        <taxon>Sar</taxon>
        <taxon>Alveolata</taxon>
        <taxon>Apicomplexa</taxon>
        <taxon>Conoidasida</taxon>
        <taxon>Coccidia</taxon>
        <taxon>Eucoccidiorida</taxon>
        <taxon>Eimeriorina</taxon>
        <taxon>Sarcocystidae</taxon>
        <taxon>Besnoitia</taxon>
    </lineage>
</organism>
<keyword evidence="2" id="KW-0732">Signal</keyword>
<feature type="chain" id="PRO_5013106400" description="Transmembrane protein" evidence="2">
    <location>
        <begin position="20"/>
        <end position="1448"/>
    </location>
</feature>
<evidence type="ECO:0000256" key="2">
    <source>
        <dbReference type="SAM" id="SignalP"/>
    </source>
</evidence>
<dbReference type="RefSeq" id="XP_029216539.1">
    <property type="nucleotide sequence ID" value="XM_029360563.1"/>
</dbReference>
<feature type="compositionally biased region" description="Basic and acidic residues" evidence="1">
    <location>
        <begin position="155"/>
        <end position="168"/>
    </location>
</feature>
<evidence type="ECO:0000256" key="1">
    <source>
        <dbReference type="SAM" id="MobiDB-lite"/>
    </source>
</evidence>
<dbReference type="VEuPathDB" id="ToxoDB:BESB_018480"/>
<gene>
    <name evidence="3" type="ORF">BESB_018480</name>
</gene>
<evidence type="ECO:0000313" key="4">
    <source>
        <dbReference type="Proteomes" id="UP000224006"/>
    </source>
</evidence>
<evidence type="ECO:0008006" key="5">
    <source>
        <dbReference type="Google" id="ProtNLM"/>
    </source>
</evidence>
<proteinExistence type="predicted"/>
<dbReference type="EMBL" id="NWUJ01000011">
    <property type="protein sequence ID" value="PFH32530.1"/>
    <property type="molecule type" value="Genomic_DNA"/>
</dbReference>
<reference evidence="3 4" key="1">
    <citation type="submission" date="2017-09" db="EMBL/GenBank/DDBJ databases">
        <title>Genome sequencing of Besnoitia besnoiti strain Bb-Ger1.</title>
        <authorList>
            <person name="Schares G."/>
            <person name="Venepally P."/>
            <person name="Lorenzi H.A."/>
        </authorList>
    </citation>
    <scope>NUCLEOTIDE SEQUENCE [LARGE SCALE GENOMIC DNA]</scope>
    <source>
        <strain evidence="3 4">Bb-Ger1</strain>
    </source>
</reference>
<feature type="region of interest" description="Disordered" evidence="1">
    <location>
        <begin position="109"/>
        <end position="174"/>
    </location>
</feature>